<dbReference type="Proteomes" id="UP001187682">
    <property type="component" value="Unassembled WGS sequence"/>
</dbReference>
<evidence type="ECO:0000313" key="3">
    <source>
        <dbReference type="EMBL" id="SPO04842.1"/>
    </source>
</evidence>
<dbReference type="EMBL" id="ONZQ02000011">
    <property type="protein sequence ID" value="SPO04842.1"/>
    <property type="molecule type" value="Genomic_DNA"/>
</dbReference>
<feature type="coiled-coil region" evidence="1">
    <location>
        <begin position="81"/>
        <end position="111"/>
    </location>
</feature>
<sequence length="265" mass="29187">MEALSGISALLPVVIRAFDGIQVARAFEGDLKLHQISLDIVQLRLSRWAAAVGLGHDPAKGDAEKEVLEAAKAKFASPGEIETAEELVNNIKKVLRDAQEASKKMQHQEALDEETNTEDDLAPRFKRLHQKLRALTHKRLHHASIRYEGTKWSLYKKDQAEALVTKLLDLIEQLEQLVEPAGPQLDELTQDDCRYVGESARALLEVLGDSDPRLRAAATESLKGEEATYSVSVKTGTNYGMVVGVNNKEIKGISFGSGGTVNNHW</sequence>
<evidence type="ECO:0000313" key="4">
    <source>
        <dbReference type="Proteomes" id="UP001187682"/>
    </source>
</evidence>
<reference evidence="3" key="1">
    <citation type="submission" date="2018-03" db="EMBL/GenBank/DDBJ databases">
        <authorList>
            <person name="Guldener U."/>
        </authorList>
    </citation>
    <scope>NUCLEOTIDE SEQUENCE</scope>
</reference>
<dbReference type="InterPro" id="IPR038305">
    <property type="entry name" value="HeLo_sf"/>
</dbReference>
<evidence type="ECO:0000256" key="1">
    <source>
        <dbReference type="SAM" id="Coils"/>
    </source>
</evidence>
<accession>A0AAE8N4T7</accession>
<dbReference type="Pfam" id="PF14479">
    <property type="entry name" value="HeLo"/>
    <property type="match status" value="1"/>
</dbReference>
<dbReference type="PANTHER" id="PTHR37542">
    <property type="entry name" value="HELO DOMAIN-CONTAINING PROTEIN-RELATED"/>
    <property type="match status" value="1"/>
</dbReference>
<dbReference type="AlphaFoldDB" id="A0AAE8N4T7"/>
<protein>
    <recommendedName>
        <fullName evidence="2">Prion-inhibition and propagation HeLo domain-containing protein</fullName>
    </recommendedName>
</protein>
<comment type="caution">
    <text evidence="3">The sequence shown here is derived from an EMBL/GenBank/DDBJ whole genome shotgun (WGS) entry which is preliminary data.</text>
</comment>
<keyword evidence="4" id="KW-1185">Reference proteome</keyword>
<dbReference type="Gene3D" id="1.20.120.1020">
    <property type="entry name" value="Prion-inhibition and propagation, HeLo domain"/>
    <property type="match status" value="1"/>
</dbReference>
<gene>
    <name evidence="3" type="ORF">DNG_07527</name>
</gene>
<evidence type="ECO:0000259" key="2">
    <source>
        <dbReference type="Pfam" id="PF14479"/>
    </source>
</evidence>
<keyword evidence="1" id="KW-0175">Coiled coil</keyword>
<feature type="domain" description="Prion-inhibition and propagation HeLo" evidence="2">
    <location>
        <begin position="7"/>
        <end position="197"/>
    </location>
</feature>
<dbReference type="InterPro" id="IPR029498">
    <property type="entry name" value="HeLo_dom"/>
</dbReference>
<name>A0AAE8N4T7_9PEZI</name>
<proteinExistence type="predicted"/>
<organism evidence="3 4">
    <name type="scientific">Cephalotrichum gorgonifer</name>
    <dbReference type="NCBI Taxonomy" id="2041049"/>
    <lineage>
        <taxon>Eukaryota</taxon>
        <taxon>Fungi</taxon>
        <taxon>Dikarya</taxon>
        <taxon>Ascomycota</taxon>
        <taxon>Pezizomycotina</taxon>
        <taxon>Sordariomycetes</taxon>
        <taxon>Hypocreomycetidae</taxon>
        <taxon>Microascales</taxon>
        <taxon>Microascaceae</taxon>
        <taxon>Cephalotrichum</taxon>
    </lineage>
</organism>
<dbReference type="PANTHER" id="PTHR37542:SF3">
    <property type="entry name" value="PRION-INHIBITION AND PROPAGATION HELO DOMAIN-CONTAINING PROTEIN"/>
    <property type="match status" value="1"/>
</dbReference>